<organism evidence="4 5">
    <name type="scientific">Erwinia psidii</name>
    <dbReference type="NCBI Taxonomy" id="69224"/>
    <lineage>
        <taxon>Bacteria</taxon>
        <taxon>Pseudomonadati</taxon>
        <taxon>Pseudomonadota</taxon>
        <taxon>Gammaproteobacteria</taxon>
        <taxon>Enterobacterales</taxon>
        <taxon>Erwiniaceae</taxon>
        <taxon>Erwinia</taxon>
    </lineage>
</organism>
<evidence type="ECO:0000313" key="5">
    <source>
        <dbReference type="Proteomes" id="UP000279457"/>
    </source>
</evidence>
<comment type="caution">
    <text evidence="4">The sequence shown here is derived from an EMBL/GenBank/DDBJ whole genome shotgun (WGS) entry which is preliminary data.</text>
</comment>
<sequence length="156" mass="17495">MKIRLAIPEEAQTCWNIRNLSIRQGCKTSYSATVLDAWTPEAMPESYREVITDNPFFVVEMPEAGPVATGYLDLLSGSVEAIFTLPEYFGKGLASLIIATIKGEARKRGWQQLTLSSTPNAQTFYEKHGFVFIRESTCPSGLARTDLRCMEMYIEL</sequence>
<proteinExistence type="predicted"/>
<dbReference type="Proteomes" id="UP000279457">
    <property type="component" value="Unassembled WGS sequence"/>
</dbReference>
<feature type="domain" description="N-acetyltransferase" evidence="3">
    <location>
        <begin position="1"/>
        <end position="155"/>
    </location>
</feature>
<dbReference type="Pfam" id="PF13673">
    <property type="entry name" value="Acetyltransf_10"/>
    <property type="match status" value="1"/>
</dbReference>
<keyword evidence="2" id="KW-0012">Acyltransferase</keyword>
<dbReference type="InterPro" id="IPR050832">
    <property type="entry name" value="Bact_Acetyltransf"/>
</dbReference>
<dbReference type="EMBL" id="RHHM01000019">
    <property type="protein sequence ID" value="RQM36639.1"/>
    <property type="molecule type" value="Genomic_DNA"/>
</dbReference>
<dbReference type="InterPro" id="IPR016181">
    <property type="entry name" value="Acyl_CoA_acyltransferase"/>
</dbReference>
<evidence type="ECO:0000313" key="4">
    <source>
        <dbReference type="EMBL" id="RQM36639.1"/>
    </source>
</evidence>
<dbReference type="RefSeq" id="WP_124234641.1">
    <property type="nucleotide sequence ID" value="NZ_RHHM01000019.1"/>
</dbReference>
<name>A0A3N6UL24_9GAMM</name>
<protein>
    <submittedName>
        <fullName evidence="4">GNAT family N-acetyltransferase</fullName>
    </submittedName>
</protein>
<reference evidence="4 5" key="1">
    <citation type="submission" date="2018-10" db="EMBL/GenBank/DDBJ databases">
        <title>Draft genome sequence for the type isolate of Erwinia psidii, agent causal of bacterial blight in guava (Psidium guajava) and wilt and die-back of Eucalyptus spp.</title>
        <authorList>
            <person name="Hermenegildo P.S."/>
            <person name="Santos S.A."/>
            <person name="Guimaraes L.M.S."/>
            <person name="Vidigal P.M.P."/>
            <person name="Pereira I.C."/>
            <person name="Badel J.L."/>
            <person name="Alfenas-Zerbini P."/>
            <person name="Ferreira M.A.S.V."/>
            <person name="Alfenas A.C."/>
        </authorList>
    </citation>
    <scope>NUCLEOTIDE SEQUENCE [LARGE SCALE GENOMIC DNA]</scope>
    <source>
        <strain evidence="4 5">IBSBF 435</strain>
    </source>
</reference>
<evidence type="ECO:0000256" key="1">
    <source>
        <dbReference type="ARBA" id="ARBA00022679"/>
    </source>
</evidence>
<dbReference type="InterPro" id="IPR000182">
    <property type="entry name" value="GNAT_dom"/>
</dbReference>
<dbReference type="OrthoDB" id="7356080at2"/>
<keyword evidence="1 4" id="KW-0808">Transferase</keyword>
<evidence type="ECO:0000256" key="2">
    <source>
        <dbReference type="ARBA" id="ARBA00023315"/>
    </source>
</evidence>
<keyword evidence="5" id="KW-1185">Reference proteome</keyword>
<dbReference type="SUPFAM" id="SSF55729">
    <property type="entry name" value="Acyl-CoA N-acyltransferases (Nat)"/>
    <property type="match status" value="1"/>
</dbReference>
<dbReference type="AlphaFoldDB" id="A0A3N6UL24"/>
<accession>A0A3N6UL24</accession>
<evidence type="ECO:0000259" key="3">
    <source>
        <dbReference type="PROSITE" id="PS51186"/>
    </source>
</evidence>
<dbReference type="PROSITE" id="PS51186">
    <property type="entry name" value="GNAT"/>
    <property type="match status" value="1"/>
</dbReference>
<dbReference type="PANTHER" id="PTHR43877:SF2">
    <property type="entry name" value="AMINOALKYLPHOSPHONATE N-ACETYLTRANSFERASE-RELATED"/>
    <property type="match status" value="1"/>
</dbReference>
<gene>
    <name evidence="4" type="ORF">EB241_19410</name>
</gene>
<dbReference type="GO" id="GO:0016747">
    <property type="term" value="F:acyltransferase activity, transferring groups other than amino-acyl groups"/>
    <property type="evidence" value="ECO:0007669"/>
    <property type="project" value="InterPro"/>
</dbReference>
<dbReference type="PANTHER" id="PTHR43877">
    <property type="entry name" value="AMINOALKYLPHOSPHONATE N-ACETYLTRANSFERASE-RELATED-RELATED"/>
    <property type="match status" value="1"/>
</dbReference>
<dbReference type="CDD" id="cd04301">
    <property type="entry name" value="NAT_SF"/>
    <property type="match status" value="1"/>
</dbReference>
<dbReference type="Gene3D" id="3.40.630.30">
    <property type="match status" value="1"/>
</dbReference>